<reference evidence="2 3" key="1">
    <citation type="submission" date="2018-06" db="EMBL/GenBank/DDBJ databases">
        <title>Streptacidiphilus pinicola sp. nov., isolated from pine grove soil.</title>
        <authorList>
            <person name="Roh S.G."/>
            <person name="Park S."/>
            <person name="Kim M.-K."/>
            <person name="Yun B.-R."/>
            <person name="Park J."/>
            <person name="Kim M.J."/>
            <person name="Kim Y.S."/>
            <person name="Kim S.B."/>
        </authorList>
    </citation>
    <scope>NUCLEOTIDE SEQUENCE [LARGE SCALE GENOMIC DNA]</scope>
    <source>
        <strain evidence="2 3">MMS16-CNU450</strain>
    </source>
</reference>
<keyword evidence="1" id="KW-0472">Membrane</keyword>
<protein>
    <submittedName>
        <fullName evidence="2">Esterase</fullName>
    </submittedName>
</protein>
<feature type="transmembrane region" description="Helical" evidence="1">
    <location>
        <begin position="39"/>
        <end position="60"/>
    </location>
</feature>
<dbReference type="InterPro" id="IPR050583">
    <property type="entry name" value="Mycobacterial_A85_antigen"/>
</dbReference>
<dbReference type="Pfam" id="PF00756">
    <property type="entry name" value="Esterase"/>
    <property type="match status" value="1"/>
</dbReference>
<feature type="transmembrane region" description="Helical" evidence="1">
    <location>
        <begin position="7"/>
        <end position="27"/>
    </location>
</feature>
<gene>
    <name evidence="2" type="ORF">DN069_00050</name>
</gene>
<dbReference type="PANTHER" id="PTHR48098">
    <property type="entry name" value="ENTEROCHELIN ESTERASE-RELATED"/>
    <property type="match status" value="1"/>
</dbReference>
<evidence type="ECO:0000313" key="3">
    <source>
        <dbReference type="Proteomes" id="UP000248889"/>
    </source>
</evidence>
<dbReference type="AlphaFoldDB" id="A0A2X0JBI5"/>
<organism evidence="2 3">
    <name type="scientific">Streptacidiphilus pinicola</name>
    <dbReference type="NCBI Taxonomy" id="2219663"/>
    <lineage>
        <taxon>Bacteria</taxon>
        <taxon>Bacillati</taxon>
        <taxon>Actinomycetota</taxon>
        <taxon>Actinomycetes</taxon>
        <taxon>Kitasatosporales</taxon>
        <taxon>Streptomycetaceae</taxon>
        <taxon>Streptacidiphilus</taxon>
    </lineage>
</organism>
<keyword evidence="3" id="KW-1185">Reference proteome</keyword>
<keyword evidence="1" id="KW-0812">Transmembrane</keyword>
<dbReference type="GO" id="GO:0016747">
    <property type="term" value="F:acyltransferase activity, transferring groups other than amino-acyl groups"/>
    <property type="evidence" value="ECO:0007669"/>
    <property type="project" value="TreeGrafter"/>
</dbReference>
<sequence length="379" mass="40656">MELTSGALLWTVLGLTVLVTAVTVWQWPRLAPSGWARVLARLGALLTAQLGLVLVAALLINGYGDFYPTWDDLLGADQQVTFGAPTGHGGDALPSAHGSRLVRPDGPVPAFLPGAPASVGQVSTVRLVGPGTGLRQQAYVYLPPQYFQPAYARTRFPVLLMLTGFPGSIQTTLDRLNPPRQASRLITGGRMQPTVLVLVSQNVALPRDTNCVDSVGGPRVETYFTQEVPAALRSAYRLLRGPGAWAVEGYSEGGTCALAFGLRHPSVFGVVADLGGDYGIYENRQTGTLFGPPGPDRDRLLQQADFGWRLTHLPPPPIHVLVGTAVKDRDYAATERFLSQVHAPMRATPMLLRTGGHNFGTWAAEQGPMLEWVSGELAH</sequence>
<accession>A0A2X0JBI5</accession>
<dbReference type="PANTHER" id="PTHR48098:SF1">
    <property type="entry name" value="DIACYLGLYCEROL ACYLTRANSFERASE_MYCOLYLTRANSFERASE AG85A"/>
    <property type="match status" value="1"/>
</dbReference>
<comment type="caution">
    <text evidence="2">The sequence shown here is derived from an EMBL/GenBank/DDBJ whole genome shotgun (WGS) entry which is preliminary data.</text>
</comment>
<dbReference type="SUPFAM" id="SSF53474">
    <property type="entry name" value="alpha/beta-Hydrolases"/>
    <property type="match status" value="1"/>
</dbReference>
<keyword evidence="1" id="KW-1133">Transmembrane helix</keyword>
<dbReference type="RefSeq" id="WP_111498587.1">
    <property type="nucleotide sequence ID" value="NZ_QKYN01000001.1"/>
</dbReference>
<dbReference type="Gene3D" id="3.40.50.1820">
    <property type="entry name" value="alpha/beta hydrolase"/>
    <property type="match status" value="1"/>
</dbReference>
<dbReference type="InterPro" id="IPR000801">
    <property type="entry name" value="Esterase-like"/>
</dbReference>
<dbReference type="OrthoDB" id="3670437at2"/>
<evidence type="ECO:0000313" key="2">
    <source>
        <dbReference type="EMBL" id="RAG87666.1"/>
    </source>
</evidence>
<dbReference type="EMBL" id="QKYN01000001">
    <property type="protein sequence ID" value="RAG87666.1"/>
    <property type="molecule type" value="Genomic_DNA"/>
</dbReference>
<name>A0A2X0JBI5_9ACTN</name>
<dbReference type="Proteomes" id="UP000248889">
    <property type="component" value="Unassembled WGS sequence"/>
</dbReference>
<dbReference type="InterPro" id="IPR029058">
    <property type="entry name" value="AB_hydrolase_fold"/>
</dbReference>
<proteinExistence type="predicted"/>
<evidence type="ECO:0000256" key="1">
    <source>
        <dbReference type="SAM" id="Phobius"/>
    </source>
</evidence>